<keyword evidence="4" id="KW-1185">Reference proteome</keyword>
<evidence type="ECO:0008006" key="5">
    <source>
        <dbReference type="Google" id="ProtNLM"/>
    </source>
</evidence>
<keyword evidence="2" id="KW-0732">Signal</keyword>
<proteinExistence type="predicted"/>
<dbReference type="Proteomes" id="UP001550378">
    <property type="component" value="Unassembled WGS sequence"/>
</dbReference>
<accession>A0ABV2W4U9</accession>
<organism evidence="3 4">
    <name type="scientific">Streptomyces lavendulocolor</name>
    <dbReference type="NCBI Taxonomy" id="67316"/>
    <lineage>
        <taxon>Bacteria</taxon>
        <taxon>Bacillati</taxon>
        <taxon>Actinomycetota</taxon>
        <taxon>Actinomycetes</taxon>
        <taxon>Kitasatosporales</taxon>
        <taxon>Streptomycetaceae</taxon>
        <taxon>Streptomyces</taxon>
    </lineage>
</organism>
<dbReference type="RefSeq" id="WP_189898409.1">
    <property type="nucleotide sequence ID" value="NZ_JBEXZP010000191.1"/>
</dbReference>
<evidence type="ECO:0000256" key="2">
    <source>
        <dbReference type="SAM" id="SignalP"/>
    </source>
</evidence>
<feature type="chain" id="PRO_5046357470" description="Secreted protein" evidence="2">
    <location>
        <begin position="31"/>
        <end position="131"/>
    </location>
</feature>
<evidence type="ECO:0000256" key="1">
    <source>
        <dbReference type="SAM" id="MobiDB-lite"/>
    </source>
</evidence>
<protein>
    <recommendedName>
        <fullName evidence="5">Secreted protein</fullName>
    </recommendedName>
</protein>
<gene>
    <name evidence="3" type="ORF">ABZ508_14510</name>
</gene>
<evidence type="ECO:0000313" key="3">
    <source>
        <dbReference type="EMBL" id="MEU0708562.1"/>
    </source>
</evidence>
<evidence type="ECO:0000313" key="4">
    <source>
        <dbReference type="Proteomes" id="UP001550378"/>
    </source>
</evidence>
<reference evidence="3 4" key="1">
    <citation type="submission" date="2024-06" db="EMBL/GenBank/DDBJ databases">
        <title>The Natural Products Discovery Center: Release of the First 8490 Sequenced Strains for Exploring Actinobacteria Biosynthetic Diversity.</title>
        <authorList>
            <person name="Kalkreuter E."/>
            <person name="Kautsar S.A."/>
            <person name="Yang D."/>
            <person name="Bader C.D."/>
            <person name="Teijaro C.N."/>
            <person name="Fluegel L."/>
            <person name="Davis C.M."/>
            <person name="Simpson J.R."/>
            <person name="Lauterbach L."/>
            <person name="Steele A.D."/>
            <person name="Gui C."/>
            <person name="Meng S."/>
            <person name="Li G."/>
            <person name="Viehrig K."/>
            <person name="Ye F."/>
            <person name="Su P."/>
            <person name="Kiefer A.F."/>
            <person name="Nichols A."/>
            <person name="Cepeda A.J."/>
            <person name="Yan W."/>
            <person name="Fan B."/>
            <person name="Jiang Y."/>
            <person name="Adhikari A."/>
            <person name="Zheng C.-J."/>
            <person name="Schuster L."/>
            <person name="Cowan T.M."/>
            <person name="Smanski M.J."/>
            <person name="Chevrette M.G."/>
            <person name="De Carvalho L.P.S."/>
            <person name="Shen B."/>
        </authorList>
    </citation>
    <scope>NUCLEOTIDE SEQUENCE [LARGE SCALE GENOMIC DNA]</scope>
    <source>
        <strain evidence="3 4">NPDC006337</strain>
    </source>
</reference>
<dbReference type="EMBL" id="JBEXZR010000010">
    <property type="protein sequence ID" value="MEU0708562.1"/>
    <property type="molecule type" value="Genomic_DNA"/>
</dbReference>
<name>A0ABV2W4U9_9ACTN</name>
<feature type="signal peptide" evidence="2">
    <location>
        <begin position="1"/>
        <end position="30"/>
    </location>
</feature>
<feature type="region of interest" description="Disordered" evidence="1">
    <location>
        <begin position="30"/>
        <end position="95"/>
    </location>
</feature>
<sequence>MSPAFRLWAGVLLACALTLCLSGIARPAMAVSGPMSQTQRANEPGPMAEDMDTAPVVADSPGMGGHCPATSDHRSRTAAAPAVGDQAVPASVGGPLGDAAVPRLWAARAGPPPAEPPAPPPDLHRICVLRT</sequence>
<comment type="caution">
    <text evidence="3">The sequence shown here is derived from an EMBL/GenBank/DDBJ whole genome shotgun (WGS) entry which is preliminary data.</text>
</comment>